<evidence type="ECO:0000259" key="1">
    <source>
        <dbReference type="Pfam" id="PF13173"/>
    </source>
</evidence>
<organism evidence="3 4">
    <name type="scientific">Pseudohongiella spirulinae</name>
    <dbReference type="NCBI Taxonomy" id="1249552"/>
    <lineage>
        <taxon>Bacteria</taxon>
        <taxon>Pseudomonadati</taxon>
        <taxon>Pseudomonadota</taxon>
        <taxon>Gammaproteobacteria</taxon>
        <taxon>Pseudomonadales</taxon>
        <taxon>Pseudohongiellaceae</taxon>
        <taxon>Pseudohongiella</taxon>
    </lineage>
</organism>
<dbReference type="EMBL" id="CP013189">
    <property type="protein sequence ID" value="ALO45531.1"/>
    <property type="molecule type" value="Genomic_DNA"/>
</dbReference>
<dbReference type="Pfam" id="PF13635">
    <property type="entry name" value="DUF4143"/>
    <property type="match status" value="1"/>
</dbReference>
<evidence type="ECO:0000259" key="2">
    <source>
        <dbReference type="Pfam" id="PF13635"/>
    </source>
</evidence>
<sequence>MAYLQRVIDLELTERLRSAGAIVLEGPKACGKTETAAQFAASSIFLDLDGAARASIDIDPRLPLAGPVPRLIDEWQVAPAIWNGVRREVDSRKLPGQFILTGSATPADDATRHTGAGRFARLRMRPMSLFEMGSSTGSVSLAGLLNGAHKSCPEQPLDFSGLLEVLCRGGWPAHNNLALPAALTAVRDYVRDIYRADIHTVDGVRRDPIRVQAVFESLARHVATEVSHASIASDVALPGGAPDQDTVAAYLNALERLMIVEPQPAWAVHLRSRSRVRSSKKFHFVDPSLAAAALGASPQSLQADLNTTGLLFESMVIRDLRIYSQILGGEVRHYRDNTGLEIDAIVTTADMRWGAFEVKMSSAGHVIDAAAAQLLKFAERVDTSRCGQPAALVVVTAGGYSYQRPDGVIVVPIGHLGP</sequence>
<reference evidence="3 4" key="1">
    <citation type="submission" date="2015-11" db="EMBL/GenBank/DDBJ databases">
        <authorList>
            <person name="Zhang Y."/>
            <person name="Guo Z."/>
        </authorList>
    </citation>
    <scope>NUCLEOTIDE SEQUENCE [LARGE SCALE GENOMIC DNA]</scope>
    <source>
        <strain evidence="3 4">KCTC 32221</strain>
    </source>
</reference>
<evidence type="ECO:0000313" key="4">
    <source>
        <dbReference type="Proteomes" id="UP000065641"/>
    </source>
</evidence>
<dbReference type="PATRIC" id="fig|1249552.3.peg.864"/>
<accession>A0A0S2KB25</accession>
<protein>
    <recommendedName>
        <fullName evidence="5">ATPase AAA</fullName>
    </recommendedName>
</protein>
<dbReference type="RefSeq" id="WP_058021062.1">
    <property type="nucleotide sequence ID" value="NZ_CP013189.1"/>
</dbReference>
<evidence type="ECO:0008006" key="5">
    <source>
        <dbReference type="Google" id="ProtNLM"/>
    </source>
</evidence>
<dbReference type="Proteomes" id="UP000065641">
    <property type="component" value="Chromosome"/>
</dbReference>
<dbReference type="InterPro" id="IPR025420">
    <property type="entry name" value="DUF4143"/>
</dbReference>
<name>A0A0S2KB25_9GAMM</name>
<dbReference type="OrthoDB" id="9771844at2"/>
<feature type="domain" description="DUF4143" evidence="2">
    <location>
        <begin position="196"/>
        <end position="360"/>
    </location>
</feature>
<evidence type="ECO:0000313" key="3">
    <source>
        <dbReference type="EMBL" id="ALO45531.1"/>
    </source>
</evidence>
<keyword evidence="4" id="KW-1185">Reference proteome</keyword>
<proteinExistence type="predicted"/>
<feature type="domain" description="AAA" evidence="1">
    <location>
        <begin position="21"/>
        <end position="132"/>
    </location>
</feature>
<dbReference type="Pfam" id="PF13173">
    <property type="entry name" value="AAA_14"/>
    <property type="match status" value="1"/>
</dbReference>
<dbReference type="KEGG" id="pspi:PS2015_859"/>
<dbReference type="PANTHER" id="PTHR43566">
    <property type="entry name" value="CONSERVED PROTEIN"/>
    <property type="match status" value="1"/>
</dbReference>
<dbReference type="InterPro" id="IPR041682">
    <property type="entry name" value="AAA_14"/>
</dbReference>
<dbReference type="AlphaFoldDB" id="A0A0S2KB25"/>
<dbReference type="STRING" id="1249552.PS2015_859"/>
<dbReference type="PANTHER" id="PTHR43566:SF2">
    <property type="entry name" value="DUF4143 DOMAIN-CONTAINING PROTEIN"/>
    <property type="match status" value="1"/>
</dbReference>
<gene>
    <name evidence="3" type="ORF">PS2015_859</name>
</gene>